<feature type="compositionally biased region" description="Basic and acidic residues" evidence="1">
    <location>
        <begin position="176"/>
        <end position="188"/>
    </location>
</feature>
<proteinExistence type="predicted"/>
<gene>
    <name evidence="2" type="ORF">CERSUDRAFT_116684</name>
</gene>
<feature type="region of interest" description="Disordered" evidence="1">
    <location>
        <begin position="393"/>
        <end position="436"/>
    </location>
</feature>
<evidence type="ECO:0000313" key="2">
    <source>
        <dbReference type="EMBL" id="EMD34536.1"/>
    </source>
</evidence>
<feature type="compositionally biased region" description="Low complexity" evidence="1">
    <location>
        <begin position="256"/>
        <end position="269"/>
    </location>
</feature>
<feature type="compositionally biased region" description="Low complexity" evidence="1">
    <location>
        <begin position="66"/>
        <end position="78"/>
    </location>
</feature>
<organism evidence="2 3">
    <name type="scientific">Ceriporiopsis subvermispora (strain B)</name>
    <name type="common">White-rot fungus</name>
    <name type="synonym">Gelatoporia subvermispora</name>
    <dbReference type="NCBI Taxonomy" id="914234"/>
    <lineage>
        <taxon>Eukaryota</taxon>
        <taxon>Fungi</taxon>
        <taxon>Dikarya</taxon>
        <taxon>Basidiomycota</taxon>
        <taxon>Agaricomycotina</taxon>
        <taxon>Agaricomycetes</taxon>
        <taxon>Polyporales</taxon>
        <taxon>Gelatoporiaceae</taxon>
        <taxon>Gelatoporia</taxon>
    </lineage>
</organism>
<feature type="compositionally biased region" description="Pro residues" evidence="1">
    <location>
        <begin position="118"/>
        <end position="134"/>
    </location>
</feature>
<dbReference type="Proteomes" id="UP000016930">
    <property type="component" value="Unassembled WGS sequence"/>
</dbReference>
<feature type="compositionally biased region" description="Polar residues" evidence="1">
    <location>
        <begin position="225"/>
        <end position="242"/>
    </location>
</feature>
<evidence type="ECO:0000256" key="1">
    <source>
        <dbReference type="SAM" id="MobiDB-lite"/>
    </source>
</evidence>
<keyword evidence="3" id="KW-1185">Reference proteome</keyword>
<name>M2R783_CERS8</name>
<dbReference type="EMBL" id="KB445802">
    <property type="protein sequence ID" value="EMD34536.1"/>
    <property type="molecule type" value="Genomic_DNA"/>
</dbReference>
<dbReference type="OrthoDB" id="2553626at2759"/>
<accession>M2R783</accession>
<evidence type="ECO:0000313" key="3">
    <source>
        <dbReference type="Proteomes" id="UP000016930"/>
    </source>
</evidence>
<feature type="region of interest" description="Disordered" evidence="1">
    <location>
        <begin position="35"/>
        <end position="349"/>
    </location>
</feature>
<feature type="compositionally biased region" description="Pro residues" evidence="1">
    <location>
        <begin position="149"/>
        <end position="165"/>
    </location>
</feature>
<dbReference type="STRING" id="914234.M2R783"/>
<feature type="compositionally biased region" description="Basic and acidic residues" evidence="1">
    <location>
        <begin position="410"/>
        <end position="424"/>
    </location>
</feature>
<reference evidence="2 3" key="1">
    <citation type="journal article" date="2012" name="Proc. Natl. Acad. Sci. U.S.A.">
        <title>Comparative genomics of Ceriporiopsis subvermispora and Phanerochaete chrysosporium provide insight into selective ligninolysis.</title>
        <authorList>
            <person name="Fernandez-Fueyo E."/>
            <person name="Ruiz-Duenas F.J."/>
            <person name="Ferreira P."/>
            <person name="Floudas D."/>
            <person name="Hibbett D.S."/>
            <person name="Canessa P."/>
            <person name="Larrondo L.F."/>
            <person name="James T.Y."/>
            <person name="Seelenfreund D."/>
            <person name="Lobos S."/>
            <person name="Polanco R."/>
            <person name="Tello M."/>
            <person name="Honda Y."/>
            <person name="Watanabe T."/>
            <person name="Watanabe T."/>
            <person name="Ryu J.S."/>
            <person name="Kubicek C.P."/>
            <person name="Schmoll M."/>
            <person name="Gaskell J."/>
            <person name="Hammel K.E."/>
            <person name="St John F.J."/>
            <person name="Vanden Wymelenberg A."/>
            <person name="Sabat G."/>
            <person name="Splinter BonDurant S."/>
            <person name="Syed K."/>
            <person name="Yadav J.S."/>
            <person name="Doddapaneni H."/>
            <person name="Subramanian V."/>
            <person name="Lavin J.L."/>
            <person name="Oguiza J.A."/>
            <person name="Perez G."/>
            <person name="Pisabarro A.G."/>
            <person name="Ramirez L."/>
            <person name="Santoyo F."/>
            <person name="Master E."/>
            <person name="Coutinho P.M."/>
            <person name="Henrissat B."/>
            <person name="Lombard V."/>
            <person name="Magnuson J.K."/>
            <person name="Kuees U."/>
            <person name="Hori C."/>
            <person name="Igarashi K."/>
            <person name="Samejima M."/>
            <person name="Held B.W."/>
            <person name="Barry K.W."/>
            <person name="LaButti K.M."/>
            <person name="Lapidus A."/>
            <person name="Lindquist E.A."/>
            <person name="Lucas S.M."/>
            <person name="Riley R."/>
            <person name="Salamov A.A."/>
            <person name="Hoffmeister D."/>
            <person name="Schwenk D."/>
            <person name="Hadar Y."/>
            <person name="Yarden O."/>
            <person name="de Vries R.P."/>
            <person name="Wiebenga A."/>
            <person name="Stenlid J."/>
            <person name="Eastwood D."/>
            <person name="Grigoriev I.V."/>
            <person name="Berka R.M."/>
            <person name="Blanchette R.A."/>
            <person name="Kersten P."/>
            <person name="Martinez A.T."/>
            <person name="Vicuna R."/>
            <person name="Cullen D."/>
        </authorList>
    </citation>
    <scope>NUCLEOTIDE SEQUENCE [LARGE SCALE GENOMIC DNA]</scope>
    <source>
        <strain evidence="2 3">B</strain>
    </source>
</reference>
<sequence length="436" mass="47162">MSTPNTLIKQSLQATRVAQSLKKAEQRLEKERVLEVLRSSTGNSGARRARSISPTKGLENDRDAVGSSSASASGSSAGQAQRDRRPTLPPRPRVSPPPSTAASVRSLEEVAHAALPPFRRPPPSLSDAPIPPPEHPARPARYNSMSPSRTPPRPLSELPPEPPPTHPHRKLSVVSEGDRDRDLLRERGALGQGSPNSPRVLRSKSLHHPTPPPLPPPRRPRPESAQISPAPSSVDLATSVTSAPPHRTHGRTASQGGLSRHLSISSSRSLGREASPDPASGATSPFAHLQRTFSTLQQRAAPKLDAARFKAEAGLTRRGFVQRSWPRQEGEERLMDEAGPGMDEGGGRAERDAYGYEYADEEGDVDVDVDSALEVDSSEGEEEWERRLRQLKMQHGETSAGAGSGAGVERTSRGRVGMERDEMKWPVSENDGWKPL</sequence>
<dbReference type="AlphaFoldDB" id="M2R783"/>
<feature type="compositionally biased region" description="Basic and acidic residues" evidence="1">
    <location>
        <begin position="326"/>
        <end position="336"/>
    </location>
</feature>
<feature type="compositionally biased region" description="Pro residues" evidence="1">
    <location>
        <begin position="87"/>
        <end position="99"/>
    </location>
</feature>
<dbReference type="HOGENOM" id="CLU_013862_0_0_1"/>
<protein>
    <submittedName>
        <fullName evidence="2">Uncharacterized protein</fullName>
    </submittedName>
</protein>